<reference evidence="3 4" key="1">
    <citation type="submission" date="2024-05" db="EMBL/GenBank/DDBJ databases">
        <title>Haplotype-resolved chromosome-level genome assembly of Huyou (Citrus changshanensis).</title>
        <authorList>
            <person name="Miao C."/>
            <person name="Chen W."/>
            <person name="Wu Y."/>
            <person name="Wang L."/>
            <person name="Zhao S."/>
            <person name="Grierson D."/>
            <person name="Xu C."/>
            <person name="Chen K."/>
        </authorList>
    </citation>
    <scope>NUCLEOTIDE SEQUENCE [LARGE SCALE GENOMIC DNA]</scope>
    <source>
        <strain evidence="3">01-14</strain>
        <tissue evidence="3">Leaf</tissue>
    </source>
</reference>
<dbReference type="AlphaFoldDB" id="A0AAP0N1K6"/>
<dbReference type="EMBL" id="JBCGBO010000001">
    <property type="protein sequence ID" value="KAK9228591.1"/>
    <property type="molecule type" value="Genomic_DNA"/>
</dbReference>
<gene>
    <name evidence="3" type="ORF">WN944_021543</name>
</gene>
<comment type="similarity">
    <text evidence="1">Belongs to the multi antimicrobial extrusion (MATE) (TC 2.A.66.1) family.</text>
</comment>
<sequence>MYPASWVRVSNELGAGNGKGARFAAIVSVVTSIAIGSFFFILVLIFDNELALAFSSSEAVLQVVKKCRSSYHLPFCSTVFNQFSQGIWCHCSSDIDISHIITMRCDWNKEAVAEKASTATRNATLKSG</sequence>
<protein>
    <submittedName>
        <fullName evidence="3">Uncharacterized protein</fullName>
    </submittedName>
</protein>
<keyword evidence="2" id="KW-0472">Membrane</keyword>
<dbReference type="Pfam" id="PF01554">
    <property type="entry name" value="MatE"/>
    <property type="match status" value="1"/>
</dbReference>
<evidence type="ECO:0000256" key="1">
    <source>
        <dbReference type="ARBA" id="ARBA00010199"/>
    </source>
</evidence>
<feature type="transmembrane region" description="Helical" evidence="2">
    <location>
        <begin position="20"/>
        <end position="46"/>
    </location>
</feature>
<dbReference type="InterPro" id="IPR002528">
    <property type="entry name" value="MATE_fam"/>
</dbReference>
<evidence type="ECO:0000256" key="2">
    <source>
        <dbReference type="SAM" id="Phobius"/>
    </source>
</evidence>
<keyword evidence="2" id="KW-1133">Transmembrane helix</keyword>
<organism evidence="3 4">
    <name type="scientific">Citrus x changshan-huyou</name>
    <dbReference type="NCBI Taxonomy" id="2935761"/>
    <lineage>
        <taxon>Eukaryota</taxon>
        <taxon>Viridiplantae</taxon>
        <taxon>Streptophyta</taxon>
        <taxon>Embryophyta</taxon>
        <taxon>Tracheophyta</taxon>
        <taxon>Spermatophyta</taxon>
        <taxon>Magnoliopsida</taxon>
        <taxon>eudicotyledons</taxon>
        <taxon>Gunneridae</taxon>
        <taxon>Pentapetalae</taxon>
        <taxon>rosids</taxon>
        <taxon>malvids</taxon>
        <taxon>Sapindales</taxon>
        <taxon>Rutaceae</taxon>
        <taxon>Aurantioideae</taxon>
        <taxon>Citrus</taxon>
    </lineage>
</organism>
<dbReference type="Proteomes" id="UP001428341">
    <property type="component" value="Unassembled WGS sequence"/>
</dbReference>
<dbReference type="PANTHER" id="PTHR11206">
    <property type="entry name" value="MULTIDRUG RESISTANCE PROTEIN"/>
    <property type="match status" value="1"/>
</dbReference>
<dbReference type="GO" id="GO:0016020">
    <property type="term" value="C:membrane"/>
    <property type="evidence" value="ECO:0007669"/>
    <property type="project" value="InterPro"/>
</dbReference>
<comment type="caution">
    <text evidence="3">The sequence shown here is derived from an EMBL/GenBank/DDBJ whole genome shotgun (WGS) entry which is preliminary data.</text>
</comment>
<keyword evidence="2" id="KW-0812">Transmembrane</keyword>
<evidence type="ECO:0000313" key="4">
    <source>
        <dbReference type="Proteomes" id="UP001428341"/>
    </source>
</evidence>
<dbReference type="GO" id="GO:0042910">
    <property type="term" value="F:xenobiotic transmembrane transporter activity"/>
    <property type="evidence" value="ECO:0007669"/>
    <property type="project" value="InterPro"/>
</dbReference>
<dbReference type="GO" id="GO:0015297">
    <property type="term" value="F:antiporter activity"/>
    <property type="evidence" value="ECO:0007669"/>
    <property type="project" value="InterPro"/>
</dbReference>
<evidence type="ECO:0000313" key="3">
    <source>
        <dbReference type="EMBL" id="KAK9228591.1"/>
    </source>
</evidence>
<accession>A0AAP0N1K6</accession>
<name>A0AAP0N1K6_9ROSI</name>
<keyword evidence="4" id="KW-1185">Reference proteome</keyword>
<proteinExistence type="inferred from homology"/>